<sequence>MASRRGLLVLGGFATAYALIRTQRETVADWFAKEPEFVALEAPTGFRRIISNGNQTTGVFDPFVGLDDEVSARPLKLSRRQLCEELYANVPADVVPMAYFSDYNCPYCRVLSKDLIAQERDTAHPSRIVWHELPLLGPTSLLGARAALAAGYQGAYVEFHKRLNTGAVRIGDGLIQTLAETLGVDHSQLLRDMERDEITQTLRRSKAVADMFGVIGTPFLVVGRTAVYGRISPASLNRLVEIESTRSRLC</sequence>
<dbReference type="RefSeq" id="WP_121024739.1">
    <property type="nucleotide sequence ID" value="NZ_RCCE01000004.1"/>
</dbReference>
<evidence type="ECO:0000259" key="1">
    <source>
        <dbReference type="Pfam" id="PF01323"/>
    </source>
</evidence>
<dbReference type="SUPFAM" id="SSF52833">
    <property type="entry name" value="Thioredoxin-like"/>
    <property type="match status" value="1"/>
</dbReference>
<dbReference type="EMBL" id="RCCE01000004">
    <property type="protein sequence ID" value="RLJ41557.1"/>
    <property type="molecule type" value="Genomic_DNA"/>
</dbReference>
<dbReference type="Proteomes" id="UP000269157">
    <property type="component" value="Unassembled WGS sequence"/>
</dbReference>
<dbReference type="GO" id="GO:0016491">
    <property type="term" value="F:oxidoreductase activity"/>
    <property type="evidence" value="ECO:0007669"/>
    <property type="project" value="InterPro"/>
</dbReference>
<name>A0A497VH39_9RHOB</name>
<dbReference type="Pfam" id="PF01323">
    <property type="entry name" value="DSBA"/>
    <property type="match status" value="1"/>
</dbReference>
<reference evidence="2 3" key="1">
    <citation type="submission" date="2018-10" db="EMBL/GenBank/DDBJ databases">
        <title>Genomic Encyclopedia of Archaeal and Bacterial Type Strains, Phase II (KMG-II): from individual species to whole genera.</title>
        <authorList>
            <person name="Goeker M."/>
        </authorList>
    </citation>
    <scope>NUCLEOTIDE SEQUENCE [LARGE SCALE GENOMIC DNA]</scope>
    <source>
        <strain evidence="2 3">DSM 29466</strain>
    </source>
</reference>
<accession>A0A497VH39</accession>
<proteinExistence type="predicted"/>
<keyword evidence="3" id="KW-1185">Reference proteome</keyword>
<gene>
    <name evidence="2" type="ORF">BCF46_2517</name>
</gene>
<dbReference type="InterPro" id="IPR036249">
    <property type="entry name" value="Thioredoxin-like_sf"/>
</dbReference>
<dbReference type="InterPro" id="IPR001853">
    <property type="entry name" value="DSBA-like_thioredoxin_dom"/>
</dbReference>
<comment type="caution">
    <text evidence="2">The sequence shown here is derived from an EMBL/GenBank/DDBJ whole genome shotgun (WGS) entry which is preliminary data.</text>
</comment>
<dbReference type="AlphaFoldDB" id="A0A497VH39"/>
<organism evidence="2 3">
    <name type="scientific">Litoreibacter meonggei</name>
    <dbReference type="NCBI Taxonomy" id="1049199"/>
    <lineage>
        <taxon>Bacteria</taxon>
        <taxon>Pseudomonadati</taxon>
        <taxon>Pseudomonadota</taxon>
        <taxon>Alphaproteobacteria</taxon>
        <taxon>Rhodobacterales</taxon>
        <taxon>Roseobacteraceae</taxon>
        <taxon>Litoreibacter</taxon>
    </lineage>
</organism>
<protein>
    <submittedName>
        <fullName evidence="2">DSBA-like thioredoxin domain-containing protein</fullName>
    </submittedName>
</protein>
<feature type="domain" description="DSBA-like thioredoxin" evidence="1">
    <location>
        <begin position="99"/>
        <end position="237"/>
    </location>
</feature>
<dbReference type="Gene3D" id="3.40.30.10">
    <property type="entry name" value="Glutaredoxin"/>
    <property type="match status" value="1"/>
</dbReference>
<evidence type="ECO:0000313" key="3">
    <source>
        <dbReference type="Proteomes" id="UP000269157"/>
    </source>
</evidence>
<dbReference type="OrthoDB" id="9780147at2"/>
<evidence type="ECO:0000313" key="2">
    <source>
        <dbReference type="EMBL" id="RLJ41557.1"/>
    </source>
</evidence>